<dbReference type="InterPro" id="IPR009003">
    <property type="entry name" value="Peptidase_S1_PA"/>
</dbReference>
<feature type="domain" description="Peptidase S1" evidence="5">
    <location>
        <begin position="1"/>
        <end position="141"/>
    </location>
</feature>
<keyword evidence="7" id="KW-1185">Reference proteome</keyword>
<organism evidence="6 7">
    <name type="scientific">Caligus rogercresseyi</name>
    <name type="common">Sea louse</name>
    <dbReference type="NCBI Taxonomy" id="217165"/>
    <lineage>
        <taxon>Eukaryota</taxon>
        <taxon>Metazoa</taxon>
        <taxon>Ecdysozoa</taxon>
        <taxon>Arthropoda</taxon>
        <taxon>Crustacea</taxon>
        <taxon>Multicrustacea</taxon>
        <taxon>Hexanauplia</taxon>
        <taxon>Copepoda</taxon>
        <taxon>Siphonostomatoida</taxon>
        <taxon>Caligidae</taxon>
        <taxon>Caligus</taxon>
    </lineage>
</organism>
<keyword evidence="1" id="KW-0645">Protease</keyword>
<dbReference type="Pfam" id="PF00089">
    <property type="entry name" value="Trypsin"/>
    <property type="match status" value="1"/>
</dbReference>
<dbReference type="Proteomes" id="UP000595437">
    <property type="component" value="Chromosome 11"/>
</dbReference>
<dbReference type="GO" id="GO:0005615">
    <property type="term" value="C:extracellular space"/>
    <property type="evidence" value="ECO:0007669"/>
    <property type="project" value="TreeGrafter"/>
</dbReference>
<dbReference type="InterPro" id="IPR050127">
    <property type="entry name" value="Serine_Proteases_S1"/>
</dbReference>
<keyword evidence="2" id="KW-0378">Hydrolase</keyword>
<evidence type="ECO:0000256" key="2">
    <source>
        <dbReference type="ARBA" id="ARBA00022801"/>
    </source>
</evidence>
<dbReference type="PROSITE" id="PS50240">
    <property type="entry name" value="TRYPSIN_DOM"/>
    <property type="match status" value="1"/>
</dbReference>
<dbReference type="EMBL" id="CP045900">
    <property type="protein sequence ID" value="QQP42396.1"/>
    <property type="molecule type" value="Genomic_DNA"/>
</dbReference>
<proteinExistence type="predicted"/>
<gene>
    <name evidence="6" type="ORF">FKW44_017044</name>
</gene>
<dbReference type="PROSITE" id="PS00134">
    <property type="entry name" value="TRYPSIN_HIS"/>
    <property type="match status" value="1"/>
</dbReference>
<evidence type="ECO:0000256" key="4">
    <source>
        <dbReference type="SAM" id="SignalP"/>
    </source>
</evidence>
<dbReference type="GO" id="GO:0004252">
    <property type="term" value="F:serine-type endopeptidase activity"/>
    <property type="evidence" value="ECO:0007669"/>
    <property type="project" value="InterPro"/>
</dbReference>
<dbReference type="InterPro" id="IPR001254">
    <property type="entry name" value="Trypsin_dom"/>
</dbReference>
<dbReference type="Gene3D" id="2.40.10.10">
    <property type="entry name" value="Trypsin-like serine proteases"/>
    <property type="match status" value="2"/>
</dbReference>
<evidence type="ECO:0000259" key="5">
    <source>
        <dbReference type="PROSITE" id="PS50240"/>
    </source>
</evidence>
<dbReference type="GO" id="GO:0006508">
    <property type="term" value="P:proteolysis"/>
    <property type="evidence" value="ECO:0007669"/>
    <property type="project" value="UniProtKB-KW"/>
</dbReference>
<accession>A0A7T8H3E2</accession>
<dbReference type="InterPro" id="IPR018114">
    <property type="entry name" value="TRYPSIN_HIS"/>
</dbReference>
<reference evidence="7" key="1">
    <citation type="submission" date="2021-01" db="EMBL/GenBank/DDBJ databases">
        <title>Caligus Genome Assembly.</title>
        <authorList>
            <person name="Gallardo-Escarate C."/>
        </authorList>
    </citation>
    <scope>NUCLEOTIDE SEQUENCE [LARGE SCALE GENOMIC DNA]</scope>
</reference>
<dbReference type="InterPro" id="IPR043504">
    <property type="entry name" value="Peptidase_S1_PA_chymotrypsin"/>
</dbReference>
<name>A0A7T8H3E2_CALRO</name>
<evidence type="ECO:0000256" key="1">
    <source>
        <dbReference type="ARBA" id="ARBA00022670"/>
    </source>
</evidence>
<dbReference type="SUPFAM" id="SSF50494">
    <property type="entry name" value="Trypsin-like serine proteases"/>
    <property type="match status" value="1"/>
</dbReference>
<evidence type="ECO:0000313" key="6">
    <source>
        <dbReference type="EMBL" id="QQP42396.1"/>
    </source>
</evidence>
<feature type="signal peptide" evidence="4">
    <location>
        <begin position="1"/>
        <end position="18"/>
    </location>
</feature>
<evidence type="ECO:0000256" key="3">
    <source>
        <dbReference type="ARBA" id="ARBA00022825"/>
    </source>
</evidence>
<dbReference type="PANTHER" id="PTHR24264">
    <property type="entry name" value="TRYPSIN-RELATED"/>
    <property type="match status" value="1"/>
</dbReference>
<dbReference type="PANTHER" id="PTHR24264:SF54">
    <property type="entry name" value="PEPTIDASE S1 DOMAIN-CONTAINING PROTEIN"/>
    <property type="match status" value="1"/>
</dbReference>
<keyword evidence="3" id="KW-0720">Serine protease</keyword>
<protein>
    <recommendedName>
        <fullName evidence="5">Peptidase S1 domain-containing protein</fullName>
    </recommendedName>
</protein>
<sequence length="141" mass="16000">MCAATILAPNLLVTAAHCFTNNAREETWFARVGDNYILKSDPQEQTFRVKKIITHEDFDPLREGGGDGKNDIALIVLQPSSSRRKNRYISFGLDVRPICVPPQDYPLSKLYSQHCEIHGWGMTEYNNTESYPDSIRAARIL</sequence>
<dbReference type="OrthoDB" id="6380398at2759"/>
<feature type="chain" id="PRO_5031543650" description="Peptidase S1 domain-containing protein" evidence="4">
    <location>
        <begin position="19"/>
        <end position="141"/>
    </location>
</feature>
<dbReference type="SMART" id="SM00020">
    <property type="entry name" value="Tryp_SPc"/>
    <property type="match status" value="1"/>
</dbReference>
<dbReference type="AlphaFoldDB" id="A0A7T8H3E2"/>
<feature type="non-terminal residue" evidence="6">
    <location>
        <position position="141"/>
    </location>
</feature>
<evidence type="ECO:0000313" key="7">
    <source>
        <dbReference type="Proteomes" id="UP000595437"/>
    </source>
</evidence>
<keyword evidence="4" id="KW-0732">Signal</keyword>